<dbReference type="GO" id="GO:0034703">
    <property type="term" value="C:cation channel complex"/>
    <property type="evidence" value="ECO:0007669"/>
    <property type="project" value="TreeGrafter"/>
</dbReference>
<dbReference type="EMBL" id="CAJOBP010004174">
    <property type="protein sequence ID" value="CAF4431944.1"/>
    <property type="molecule type" value="Genomic_DNA"/>
</dbReference>
<dbReference type="SMART" id="SM01420">
    <property type="entry name" value="TRP_2"/>
    <property type="match status" value="1"/>
</dbReference>
<dbReference type="PRINTS" id="PR01097">
    <property type="entry name" value="TRNSRECEPTRP"/>
</dbReference>
<dbReference type="AlphaFoldDB" id="A0A820QYI9"/>
<keyword evidence="16" id="KW-1185">Reference proteome</keyword>
<proteinExistence type="predicted"/>
<name>A0A820QYI9_9BILA</name>
<keyword evidence="8 13" id="KW-0472">Membrane</keyword>
<dbReference type="SUPFAM" id="SSF48403">
    <property type="entry name" value="Ankyrin repeat"/>
    <property type="match status" value="1"/>
</dbReference>
<dbReference type="InterPro" id="IPR002110">
    <property type="entry name" value="Ankyrin_rpt"/>
</dbReference>
<keyword evidence="7" id="KW-0406">Ion transport</keyword>
<feature type="region of interest" description="Disordered" evidence="12">
    <location>
        <begin position="1081"/>
        <end position="1104"/>
    </location>
</feature>
<dbReference type="SMART" id="SM00248">
    <property type="entry name" value="ANK"/>
    <property type="match status" value="2"/>
</dbReference>
<evidence type="ECO:0000256" key="4">
    <source>
        <dbReference type="ARBA" id="ARBA00022737"/>
    </source>
</evidence>
<sequence length="1104" mass="125434">MSRAIQRLMKDYKKAEKLIGRSANESFVDFTNTASFTTQAMTQIRREPELTQDEKKFLVAAERGDIATTRRYLAASSGTSSVLLDVDMPISEININCLDPLGRTALSIAIEYENIEMIELLLSYNVDTGEALLHAIDEEFVEAVELLLQHDDLKQQRYKSSINLDNNRYSNNINIIDKSNPLFTLAQDALEKEKNDQQQYDVTQKSNLSPTHVASTAAAAAAAVVDDDDDDEVHEQLNLSTSRSYTPDITPVVLAAHRDNYEILKILLERGEKVTEPHDVRCDCANCIVYNKEDSLRHSRSRINAYKALSSPCYISLSSRDPIMTAFDLNRELKRLSRIENEFKQEYEQLAQQCQEYSAALLAETRSSKELEIILNYDSENPPVLSETNEKMHLSRLKLAIRYKQKKFVSHAHCQQLLASLWYEGLPGFRRRHSVIKMLITTLVGLLFPVLSVAYLMLPRSSIGRIMRQPFIKFICHSISYVFFLILLFVVSLRIDFGKLLSGIEAETNEKRGPPPNPVEIAVNQEERDLQVESLVVRSSPNSTGVPTHNHHNLSSEAVNISTGHYVRRRDWNAWDPTLISEGIFAAANIFSSLKLVYIFTINPHLGPLQISLGRMVHDILKFSVLILLVAFAFACGLNQLFWYYARMKKSECENDTSFDEYCSKDIHKHFSNLFESLQTLFWGTFGLIDLQTFQIYKKHTFTMFIGLTMYGVYSSIMIIVLLNMLIAMMSNSYQYIANSTETEWKFARAKLWISYFEDGCTLPPPFNIVPSPKSISYIFIFIYSRVFGCSKTHLRNRWQSIKKILSKINEREIKYQTVIRELVKRYIMKRQQKDQTEGVTEDDLNEIKQDISAFRFELLEILSTNGFKVQSLKKNPDTGKFEPAEEAIRSARVGRKRGKMNLEKTINKNMFDMSTSIRDKNPLETPDLIKTEQSDSLTTPLSSSSLLTNPKQKLTAQFKRAITMIKQRSEPTRESSPPQLQTSISLTEKPNNSFDTNLLASLIEETTTDSQHHSSTELLSSKSLSFVTMKSSMMHSSSNQDTDSTNTMAGTIVGFDTTARIKSQNPSSYLIKSNLTKIQTSPVPTVNQPAHSSVQLSSSSSAA</sequence>
<keyword evidence="5 13" id="KW-1133">Transmembrane helix</keyword>
<feature type="domain" description="Transient receptor ion channel" evidence="14">
    <location>
        <begin position="282"/>
        <end position="344"/>
    </location>
</feature>
<keyword evidence="11" id="KW-0175">Coiled coil</keyword>
<keyword evidence="3 13" id="KW-0812">Transmembrane</keyword>
<evidence type="ECO:0000256" key="8">
    <source>
        <dbReference type="ARBA" id="ARBA00023136"/>
    </source>
</evidence>
<dbReference type="Gene3D" id="1.25.40.20">
    <property type="entry name" value="Ankyrin repeat-containing domain"/>
    <property type="match status" value="1"/>
</dbReference>
<gene>
    <name evidence="15" type="ORF">UJA718_LOCUS21399</name>
</gene>
<dbReference type="GO" id="GO:0015279">
    <property type="term" value="F:store-operated calcium channel activity"/>
    <property type="evidence" value="ECO:0007669"/>
    <property type="project" value="TreeGrafter"/>
</dbReference>
<comment type="subcellular location">
    <subcellularLocation>
        <location evidence="1">Membrane</location>
        <topology evidence="1">Multi-pass membrane protein</topology>
    </subcellularLocation>
</comment>
<keyword evidence="9" id="KW-0407">Ion channel</keyword>
<dbReference type="GO" id="GO:0070679">
    <property type="term" value="F:inositol 1,4,5 trisphosphate binding"/>
    <property type="evidence" value="ECO:0007669"/>
    <property type="project" value="TreeGrafter"/>
</dbReference>
<accession>A0A820QYI9</accession>
<evidence type="ECO:0000256" key="3">
    <source>
        <dbReference type="ARBA" id="ARBA00022692"/>
    </source>
</evidence>
<evidence type="ECO:0000256" key="5">
    <source>
        <dbReference type="ARBA" id="ARBA00022989"/>
    </source>
</evidence>
<evidence type="ECO:0000259" key="14">
    <source>
        <dbReference type="SMART" id="SM01420"/>
    </source>
</evidence>
<evidence type="ECO:0000256" key="11">
    <source>
        <dbReference type="SAM" id="Coils"/>
    </source>
</evidence>
<feature type="transmembrane region" description="Helical" evidence="13">
    <location>
        <begin position="470"/>
        <end position="491"/>
    </location>
</feature>
<evidence type="ECO:0000256" key="2">
    <source>
        <dbReference type="ARBA" id="ARBA00022448"/>
    </source>
</evidence>
<evidence type="ECO:0000256" key="1">
    <source>
        <dbReference type="ARBA" id="ARBA00004141"/>
    </source>
</evidence>
<dbReference type="Proteomes" id="UP000663873">
    <property type="component" value="Unassembled WGS sequence"/>
</dbReference>
<dbReference type="PANTHER" id="PTHR10117:SF54">
    <property type="entry name" value="TRANSIENT RECEPTOR POTENTIAL-GAMMA PROTEIN"/>
    <property type="match status" value="1"/>
</dbReference>
<feature type="compositionally biased region" description="Low complexity" evidence="12">
    <location>
        <begin position="935"/>
        <end position="947"/>
    </location>
</feature>
<evidence type="ECO:0000256" key="13">
    <source>
        <dbReference type="SAM" id="Phobius"/>
    </source>
</evidence>
<dbReference type="GO" id="GO:0005886">
    <property type="term" value="C:plasma membrane"/>
    <property type="evidence" value="ECO:0007669"/>
    <property type="project" value="TreeGrafter"/>
</dbReference>
<feature type="transmembrane region" description="Helical" evidence="13">
    <location>
        <begin position="620"/>
        <end position="642"/>
    </location>
</feature>
<evidence type="ECO:0000256" key="6">
    <source>
        <dbReference type="ARBA" id="ARBA00023043"/>
    </source>
</evidence>
<feature type="transmembrane region" description="Helical" evidence="13">
    <location>
        <begin position="702"/>
        <end position="727"/>
    </location>
</feature>
<dbReference type="Pfam" id="PF12796">
    <property type="entry name" value="Ank_2"/>
    <property type="match status" value="1"/>
</dbReference>
<reference evidence="15" key="1">
    <citation type="submission" date="2021-02" db="EMBL/GenBank/DDBJ databases">
        <authorList>
            <person name="Nowell W R."/>
        </authorList>
    </citation>
    <scope>NUCLEOTIDE SEQUENCE</scope>
</reference>
<feature type="compositionally biased region" description="Low complexity" evidence="12">
    <location>
        <begin position="1093"/>
        <end position="1104"/>
    </location>
</feature>
<evidence type="ECO:0000256" key="10">
    <source>
        <dbReference type="PROSITE-ProRule" id="PRU00023"/>
    </source>
</evidence>
<keyword evidence="4" id="KW-0677">Repeat</keyword>
<evidence type="ECO:0000313" key="15">
    <source>
        <dbReference type="EMBL" id="CAF4431944.1"/>
    </source>
</evidence>
<organism evidence="15 16">
    <name type="scientific">Rotaria socialis</name>
    <dbReference type="NCBI Taxonomy" id="392032"/>
    <lineage>
        <taxon>Eukaryota</taxon>
        <taxon>Metazoa</taxon>
        <taxon>Spiralia</taxon>
        <taxon>Gnathifera</taxon>
        <taxon>Rotifera</taxon>
        <taxon>Eurotatoria</taxon>
        <taxon>Bdelloidea</taxon>
        <taxon>Philodinida</taxon>
        <taxon>Philodinidae</taxon>
        <taxon>Rotaria</taxon>
    </lineage>
</organism>
<feature type="repeat" description="ANK" evidence="10">
    <location>
        <begin position="247"/>
        <end position="279"/>
    </location>
</feature>
<dbReference type="InterPro" id="IPR002153">
    <property type="entry name" value="TRPC_channel"/>
</dbReference>
<feature type="compositionally biased region" description="Polar residues" evidence="12">
    <location>
        <begin position="975"/>
        <end position="992"/>
    </location>
</feature>
<protein>
    <recommendedName>
        <fullName evidence="14">Transient receptor ion channel domain-containing protein</fullName>
    </recommendedName>
</protein>
<comment type="caution">
    <text evidence="15">The sequence shown here is derived from an EMBL/GenBank/DDBJ whole genome shotgun (WGS) entry which is preliminary data.</text>
</comment>
<dbReference type="GO" id="GO:0051480">
    <property type="term" value="P:regulation of cytosolic calcium ion concentration"/>
    <property type="evidence" value="ECO:0007669"/>
    <property type="project" value="TreeGrafter"/>
</dbReference>
<feature type="region of interest" description="Disordered" evidence="12">
    <location>
        <begin position="968"/>
        <end position="992"/>
    </location>
</feature>
<keyword evidence="6 10" id="KW-0040">ANK repeat</keyword>
<dbReference type="Pfam" id="PF08344">
    <property type="entry name" value="TRP_2"/>
    <property type="match status" value="1"/>
</dbReference>
<feature type="non-terminal residue" evidence="15">
    <location>
        <position position="1"/>
    </location>
</feature>
<feature type="transmembrane region" description="Helical" evidence="13">
    <location>
        <begin position="438"/>
        <end position="458"/>
    </location>
</feature>
<dbReference type="InterPro" id="IPR013555">
    <property type="entry name" value="TRP_dom"/>
</dbReference>
<evidence type="ECO:0000256" key="7">
    <source>
        <dbReference type="ARBA" id="ARBA00023065"/>
    </source>
</evidence>
<feature type="region of interest" description="Disordered" evidence="12">
    <location>
        <begin position="917"/>
        <end position="947"/>
    </location>
</feature>
<feature type="compositionally biased region" description="Basic and acidic residues" evidence="12">
    <location>
        <begin position="918"/>
        <end position="934"/>
    </location>
</feature>
<evidence type="ECO:0000256" key="12">
    <source>
        <dbReference type="SAM" id="MobiDB-lite"/>
    </source>
</evidence>
<evidence type="ECO:0000313" key="16">
    <source>
        <dbReference type="Proteomes" id="UP000663873"/>
    </source>
</evidence>
<dbReference type="InterPro" id="IPR036770">
    <property type="entry name" value="Ankyrin_rpt-contain_sf"/>
</dbReference>
<dbReference type="PROSITE" id="PS50088">
    <property type="entry name" value="ANK_REPEAT"/>
    <property type="match status" value="1"/>
</dbReference>
<dbReference type="InterPro" id="IPR005821">
    <property type="entry name" value="Ion_trans_dom"/>
</dbReference>
<keyword evidence="2" id="KW-0813">Transport</keyword>
<feature type="compositionally biased region" description="Polar residues" evidence="12">
    <location>
        <begin position="1081"/>
        <end position="1092"/>
    </location>
</feature>
<feature type="coiled-coil region" evidence="11">
    <location>
        <begin position="329"/>
        <end position="360"/>
    </location>
</feature>
<evidence type="ECO:0000256" key="9">
    <source>
        <dbReference type="ARBA" id="ARBA00023303"/>
    </source>
</evidence>
<dbReference type="Pfam" id="PF00520">
    <property type="entry name" value="Ion_trans"/>
    <property type="match status" value="1"/>
</dbReference>
<dbReference type="PANTHER" id="PTHR10117">
    <property type="entry name" value="TRANSIENT RECEPTOR POTENTIAL CHANNEL"/>
    <property type="match status" value="1"/>
</dbReference>